<protein>
    <submittedName>
        <fullName evidence="2">Cyclic nucleotide-binding domain-containing protein</fullName>
    </submittedName>
</protein>
<dbReference type="InterPro" id="IPR014710">
    <property type="entry name" value="RmlC-like_jellyroll"/>
</dbReference>
<dbReference type="PANTHER" id="PTHR23011:SF28">
    <property type="entry name" value="CYCLIC NUCLEOTIDE-BINDING DOMAIN CONTAINING PROTEIN"/>
    <property type="match status" value="1"/>
</dbReference>
<evidence type="ECO:0000313" key="2">
    <source>
        <dbReference type="EMBL" id="QED26889.1"/>
    </source>
</evidence>
<accession>A0A5B8XU15</accession>
<dbReference type="SUPFAM" id="SSF51206">
    <property type="entry name" value="cAMP-binding domain-like"/>
    <property type="match status" value="1"/>
</dbReference>
<organism evidence="2 3">
    <name type="scientific">Microvenator marinus</name>
    <dbReference type="NCBI Taxonomy" id="2600177"/>
    <lineage>
        <taxon>Bacteria</taxon>
        <taxon>Deltaproteobacteria</taxon>
        <taxon>Bradymonadales</taxon>
        <taxon>Microvenatoraceae</taxon>
        <taxon>Microvenator</taxon>
    </lineage>
</organism>
<dbReference type="RefSeq" id="WP_146958574.1">
    <property type="nucleotide sequence ID" value="NZ_CP042467.1"/>
</dbReference>
<proteinExistence type="predicted"/>
<dbReference type="CDD" id="cd00038">
    <property type="entry name" value="CAP_ED"/>
    <property type="match status" value="1"/>
</dbReference>
<gene>
    <name evidence="2" type="ORF">FRD01_06465</name>
</gene>
<dbReference type="PROSITE" id="PS50042">
    <property type="entry name" value="CNMP_BINDING_3"/>
    <property type="match status" value="1"/>
</dbReference>
<reference evidence="2 3" key="1">
    <citation type="submission" date="2019-08" db="EMBL/GenBank/DDBJ databases">
        <authorList>
            <person name="Liang Q."/>
        </authorList>
    </citation>
    <scope>NUCLEOTIDE SEQUENCE [LARGE SCALE GENOMIC DNA]</scope>
    <source>
        <strain evidence="2 3">V1718</strain>
    </source>
</reference>
<dbReference type="SMART" id="SM00100">
    <property type="entry name" value="cNMP"/>
    <property type="match status" value="1"/>
</dbReference>
<name>A0A5B8XU15_9DELT</name>
<dbReference type="Proteomes" id="UP000321595">
    <property type="component" value="Chromosome"/>
</dbReference>
<sequence>MSWNFLDISMLREIDLFKGLSEEALIEIMPLTNIVEFNPGSVIFREGDMGDALFMILDGEVRISKNIHGVGEEALAFLKEGSYFGEMALVGDESPRSASAICQERTEVAKLTRTDFLELLQRNPKVGVEVLWSFVSTLSHRLRESNERMAFFAMSNMFE</sequence>
<dbReference type="PANTHER" id="PTHR23011">
    <property type="entry name" value="CYCLIC NUCLEOTIDE-BINDING DOMAIN CONTAINING PROTEIN"/>
    <property type="match status" value="1"/>
</dbReference>
<evidence type="ECO:0000259" key="1">
    <source>
        <dbReference type="PROSITE" id="PS50042"/>
    </source>
</evidence>
<dbReference type="KEGG" id="bbae:FRD01_06465"/>
<dbReference type="EMBL" id="CP042467">
    <property type="protein sequence ID" value="QED26889.1"/>
    <property type="molecule type" value="Genomic_DNA"/>
</dbReference>
<dbReference type="InterPro" id="IPR000595">
    <property type="entry name" value="cNMP-bd_dom"/>
</dbReference>
<dbReference type="Pfam" id="PF00027">
    <property type="entry name" value="cNMP_binding"/>
    <property type="match status" value="1"/>
</dbReference>
<dbReference type="InterPro" id="IPR018490">
    <property type="entry name" value="cNMP-bd_dom_sf"/>
</dbReference>
<dbReference type="PRINTS" id="PR00103">
    <property type="entry name" value="CAMPKINASE"/>
</dbReference>
<evidence type="ECO:0000313" key="3">
    <source>
        <dbReference type="Proteomes" id="UP000321595"/>
    </source>
</evidence>
<dbReference type="Gene3D" id="2.60.120.10">
    <property type="entry name" value="Jelly Rolls"/>
    <property type="match status" value="1"/>
</dbReference>
<feature type="domain" description="Cyclic nucleotide-binding" evidence="1">
    <location>
        <begin position="16"/>
        <end position="137"/>
    </location>
</feature>
<dbReference type="OrthoDB" id="9784809at2"/>
<dbReference type="PROSITE" id="PS00889">
    <property type="entry name" value="CNMP_BINDING_2"/>
    <property type="match status" value="1"/>
</dbReference>
<dbReference type="InterPro" id="IPR018488">
    <property type="entry name" value="cNMP-bd_CS"/>
</dbReference>
<keyword evidence="3" id="KW-1185">Reference proteome</keyword>
<dbReference type="AlphaFoldDB" id="A0A5B8XU15"/>